<dbReference type="InterPro" id="IPR013216">
    <property type="entry name" value="Methyltransf_11"/>
</dbReference>
<dbReference type="GO" id="GO:0008757">
    <property type="term" value="F:S-adenosylmethionine-dependent methyltransferase activity"/>
    <property type="evidence" value="ECO:0007669"/>
    <property type="project" value="InterPro"/>
</dbReference>
<keyword evidence="8" id="KW-1185">Reference proteome</keyword>
<dbReference type="CDD" id="cd02440">
    <property type="entry name" value="AdoMet_MTases"/>
    <property type="match status" value="1"/>
</dbReference>
<reference evidence="6" key="2">
    <citation type="submission" date="2015-07" db="EMBL/GenBank/DDBJ databases">
        <title>MeaNS - Measles Nucleotide Surveillance Program.</title>
        <authorList>
            <person name="Tran T."/>
            <person name="Druce J."/>
        </authorList>
    </citation>
    <scope>NUCLEOTIDE SEQUENCE</scope>
    <source>
        <strain evidence="6">DSM 9887</strain>
    </source>
</reference>
<dbReference type="EMBL" id="LGIQ01000017">
    <property type="protein sequence ID" value="KNB68725.1"/>
    <property type="molecule type" value="Genomic_DNA"/>
</dbReference>
<organism evidence="6 7">
    <name type="scientific">Brevibacillus reuszeri</name>
    <dbReference type="NCBI Taxonomy" id="54915"/>
    <lineage>
        <taxon>Bacteria</taxon>
        <taxon>Bacillati</taxon>
        <taxon>Bacillota</taxon>
        <taxon>Bacilli</taxon>
        <taxon>Bacillales</taxon>
        <taxon>Paenibacillaceae</taxon>
        <taxon>Brevibacillus</taxon>
    </lineage>
</organism>
<dbReference type="EMBL" id="BJON01000011">
    <property type="protein sequence ID" value="GED69238.1"/>
    <property type="molecule type" value="Genomic_DNA"/>
</dbReference>
<dbReference type="AlphaFoldDB" id="A0A0K9YKK2"/>
<evidence type="ECO:0000313" key="7">
    <source>
        <dbReference type="Proteomes" id="UP000036834"/>
    </source>
</evidence>
<dbReference type="InterPro" id="IPR029063">
    <property type="entry name" value="SAM-dependent_MTases_sf"/>
</dbReference>
<evidence type="ECO:0000256" key="3">
    <source>
        <dbReference type="ARBA" id="ARBA00022691"/>
    </source>
</evidence>
<accession>A0A0K9YKK2</accession>
<gene>
    <name evidence="6" type="ORF">ADS79_32695</name>
    <name evidence="5" type="ORF">BRE01_29400</name>
</gene>
<keyword evidence="1 6" id="KW-0489">Methyltransferase</keyword>
<proteinExistence type="predicted"/>
<evidence type="ECO:0000256" key="1">
    <source>
        <dbReference type="ARBA" id="ARBA00022603"/>
    </source>
</evidence>
<dbReference type="PANTHER" id="PTHR43464">
    <property type="entry name" value="METHYLTRANSFERASE"/>
    <property type="match status" value="1"/>
</dbReference>
<dbReference type="Gene3D" id="3.40.50.150">
    <property type="entry name" value="Vaccinia Virus protein VP39"/>
    <property type="match status" value="1"/>
</dbReference>
<dbReference type="SUPFAM" id="SSF53335">
    <property type="entry name" value="S-adenosyl-L-methionine-dependent methyltransferases"/>
    <property type="match status" value="1"/>
</dbReference>
<dbReference type="Proteomes" id="UP000036834">
    <property type="component" value="Unassembled WGS sequence"/>
</dbReference>
<keyword evidence="2 6" id="KW-0808">Transferase</keyword>
<dbReference type="OrthoDB" id="9810615at2"/>
<feature type="domain" description="Methyltransferase type 11" evidence="4">
    <location>
        <begin position="44"/>
        <end position="145"/>
    </location>
</feature>
<reference evidence="5 8" key="3">
    <citation type="submission" date="2019-06" db="EMBL/GenBank/DDBJ databases">
        <title>Whole genome shotgun sequence of Brevibacillus reuszeri NBRC 15719.</title>
        <authorList>
            <person name="Hosoyama A."/>
            <person name="Uohara A."/>
            <person name="Ohji S."/>
            <person name="Ichikawa N."/>
        </authorList>
    </citation>
    <scope>NUCLEOTIDE SEQUENCE [LARGE SCALE GENOMIC DNA]</scope>
    <source>
        <strain evidence="5 8">NBRC 15719</strain>
    </source>
</reference>
<evidence type="ECO:0000313" key="6">
    <source>
        <dbReference type="EMBL" id="KNB68725.1"/>
    </source>
</evidence>
<dbReference type="RefSeq" id="WP_049742657.1">
    <property type="nucleotide sequence ID" value="NZ_BJON01000011.1"/>
</dbReference>
<dbReference type="PATRIC" id="fig|54915.3.peg.651"/>
<evidence type="ECO:0000259" key="4">
    <source>
        <dbReference type="Pfam" id="PF08241"/>
    </source>
</evidence>
<reference evidence="7" key="1">
    <citation type="submission" date="2015-07" db="EMBL/GenBank/DDBJ databases">
        <title>Genome sequencing project for genomic taxonomy and phylogenomics of Bacillus-like bacteria.</title>
        <authorList>
            <person name="Liu B."/>
            <person name="Wang J."/>
            <person name="Zhu Y."/>
            <person name="Liu G."/>
            <person name="Chen Q."/>
            <person name="Chen Z."/>
            <person name="Lan J."/>
            <person name="Che J."/>
            <person name="Ge C."/>
            <person name="Shi H."/>
            <person name="Pan Z."/>
            <person name="Liu X."/>
        </authorList>
    </citation>
    <scope>NUCLEOTIDE SEQUENCE [LARGE SCALE GENOMIC DNA]</scope>
    <source>
        <strain evidence="7">DSM 9887</strain>
    </source>
</reference>
<keyword evidence="3" id="KW-0949">S-adenosyl-L-methionine</keyword>
<dbReference type="GO" id="GO:0032259">
    <property type="term" value="P:methylation"/>
    <property type="evidence" value="ECO:0007669"/>
    <property type="project" value="UniProtKB-KW"/>
</dbReference>
<evidence type="ECO:0000256" key="2">
    <source>
        <dbReference type="ARBA" id="ARBA00022679"/>
    </source>
</evidence>
<name>A0A0K9YKK2_9BACL</name>
<evidence type="ECO:0000313" key="8">
    <source>
        <dbReference type="Proteomes" id="UP000319578"/>
    </source>
</evidence>
<dbReference type="Pfam" id="PF08241">
    <property type="entry name" value="Methyltransf_11"/>
    <property type="match status" value="1"/>
</dbReference>
<dbReference type="PANTHER" id="PTHR43464:SF19">
    <property type="entry name" value="UBIQUINONE BIOSYNTHESIS O-METHYLTRANSFERASE, MITOCHONDRIAL"/>
    <property type="match status" value="1"/>
</dbReference>
<evidence type="ECO:0000313" key="5">
    <source>
        <dbReference type="EMBL" id="GED69238.1"/>
    </source>
</evidence>
<protein>
    <submittedName>
        <fullName evidence="6">Methyltransferase</fullName>
    </submittedName>
</protein>
<dbReference type="Proteomes" id="UP000319578">
    <property type="component" value="Unassembled WGS sequence"/>
</dbReference>
<sequence length="275" mass="31496">MSHVVDYYSFFVEKEWTRLDREPLEFLINWHYMKQHLPGSGTVLDIGAGPGKYSLQLAKAGYRITLADLTPKLVDLARQKATEFGLLHQFQGFHVADARDLSHFPDEAFDASLMLGPMYHLQKEQDRAAAAKELHRVTQKDGIVFVAFRSRSNHIMSAFMAPENWKPHHQIDAIHDFYQTGIFDHTEEGRFTGAYFYPVDEISPFMESFGFQTIQLIGSTNIGAVLTTEHWRYWQERGEAEKVIQLLIETATDPALLGMSSHLLYIGKKAESFPR</sequence>
<dbReference type="STRING" id="54915.ADS79_32695"/>
<comment type="caution">
    <text evidence="6">The sequence shown here is derived from an EMBL/GenBank/DDBJ whole genome shotgun (WGS) entry which is preliminary data.</text>
</comment>